<dbReference type="EMBL" id="JASJQH010001296">
    <property type="protein sequence ID" value="KAK9761632.1"/>
    <property type="molecule type" value="Genomic_DNA"/>
</dbReference>
<reference evidence="4 5" key="1">
    <citation type="submission" date="2023-04" db="EMBL/GenBank/DDBJ databases">
        <title>Genome of Basidiobolus ranarum AG-B5.</title>
        <authorList>
            <person name="Stajich J.E."/>
            <person name="Carter-House D."/>
            <person name="Gryganskyi A."/>
        </authorList>
    </citation>
    <scope>NUCLEOTIDE SEQUENCE [LARGE SCALE GENOMIC DNA]</scope>
    <source>
        <strain evidence="4 5">AG-B5</strain>
    </source>
</reference>
<evidence type="ECO:0000313" key="5">
    <source>
        <dbReference type="Proteomes" id="UP001479436"/>
    </source>
</evidence>
<proteinExistence type="predicted"/>
<dbReference type="Gene3D" id="1.10.510.10">
    <property type="entry name" value="Transferase(Phosphotransferase) domain 1"/>
    <property type="match status" value="1"/>
</dbReference>
<sequence>MDIAQKIFDIALQIRDAYSKMEDVRKECKLFVENVNHIDFVIGRIKDDANLRNYTTEELYTVESEMGRGLTAITTYMGYSKAIQVLKANALEKTLADINRNVERGLLLIHMHATASIVPSIKSFMEECQRNMQLYIYKSKKLAIGAIQNKKGKHVQVQLNATNFTFKKSLKNPETGEEIAQEGLFMEYEEVRVIEVKGISGNQSSSALTEEEIFYKELAINNILRSPRTLAYYGAFCENNKTFMVVEKFGNKTLSDLLTDGSCNVDGKIKYQIALDICKGIHYLHKIDIIHRYLSSHVILVGENYRIKISDFHRSKFSDKTSSMGRPISNLETERWEPPEYFDLQKENKKGGDIYSLGLILRELATGLKPFDTVSDDENIIKIISESDDILKLNPIPDSINKDITNLIVKCLSINPDDRPFSGRVIQILENMDIKEF</sequence>
<dbReference type="InterPro" id="IPR051681">
    <property type="entry name" value="Ser/Thr_Kinases-Pseudokinases"/>
</dbReference>
<comment type="caution">
    <text evidence="4">The sequence shown here is derived from an EMBL/GenBank/DDBJ whole genome shotgun (WGS) entry which is preliminary data.</text>
</comment>
<dbReference type="InterPro" id="IPR001245">
    <property type="entry name" value="Ser-Thr/Tyr_kinase_cat_dom"/>
</dbReference>
<dbReference type="InterPro" id="IPR000719">
    <property type="entry name" value="Prot_kinase_dom"/>
</dbReference>
<dbReference type="Proteomes" id="UP001479436">
    <property type="component" value="Unassembled WGS sequence"/>
</dbReference>
<dbReference type="SUPFAM" id="SSF56112">
    <property type="entry name" value="Protein kinase-like (PK-like)"/>
    <property type="match status" value="1"/>
</dbReference>
<protein>
    <recommendedName>
        <fullName evidence="3">Protein kinase domain-containing protein</fullName>
    </recommendedName>
</protein>
<dbReference type="PROSITE" id="PS50011">
    <property type="entry name" value="PROTEIN_KINASE_DOM"/>
    <property type="match status" value="1"/>
</dbReference>
<dbReference type="InterPro" id="IPR011009">
    <property type="entry name" value="Kinase-like_dom_sf"/>
</dbReference>
<keyword evidence="5" id="KW-1185">Reference proteome</keyword>
<keyword evidence="1" id="KW-0547">Nucleotide-binding</keyword>
<gene>
    <name evidence="4" type="ORF">K7432_013331</name>
</gene>
<evidence type="ECO:0000256" key="2">
    <source>
        <dbReference type="ARBA" id="ARBA00022840"/>
    </source>
</evidence>
<organism evidence="4 5">
    <name type="scientific">Basidiobolus ranarum</name>
    <dbReference type="NCBI Taxonomy" id="34480"/>
    <lineage>
        <taxon>Eukaryota</taxon>
        <taxon>Fungi</taxon>
        <taxon>Fungi incertae sedis</taxon>
        <taxon>Zoopagomycota</taxon>
        <taxon>Entomophthoromycotina</taxon>
        <taxon>Basidiobolomycetes</taxon>
        <taxon>Basidiobolales</taxon>
        <taxon>Basidiobolaceae</taxon>
        <taxon>Basidiobolus</taxon>
    </lineage>
</organism>
<dbReference type="PANTHER" id="PTHR44329:SF298">
    <property type="entry name" value="MIXED LINEAGE KINASE DOMAIN-LIKE PROTEIN"/>
    <property type="match status" value="1"/>
</dbReference>
<keyword evidence="2" id="KW-0067">ATP-binding</keyword>
<dbReference type="Pfam" id="PF07714">
    <property type="entry name" value="PK_Tyr_Ser-Thr"/>
    <property type="match status" value="1"/>
</dbReference>
<feature type="domain" description="Protein kinase" evidence="3">
    <location>
        <begin position="164"/>
        <end position="437"/>
    </location>
</feature>
<name>A0ABR2WJF6_9FUNG</name>
<evidence type="ECO:0000256" key="1">
    <source>
        <dbReference type="ARBA" id="ARBA00022741"/>
    </source>
</evidence>
<dbReference type="PANTHER" id="PTHR44329">
    <property type="entry name" value="SERINE/THREONINE-PROTEIN KINASE TNNI3K-RELATED"/>
    <property type="match status" value="1"/>
</dbReference>
<accession>A0ABR2WJF6</accession>
<dbReference type="InterPro" id="IPR036537">
    <property type="entry name" value="Adaptor_Cbl_N_dom_sf"/>
</dbReference>
<evidence type="ECO:0000259" key="3">
    <source>
        <dbReference type="PROSITE" id="PS50011"/>
    </source>
</evidence>
<evidence type="ECO:0000313" key="4">
    <source>
        <dbReference type="EMBL" id="KAK9761632.1"/>
    </source>
</evidence>
<dbReference type="Gene3D" id="1.20.930.20">
    <property type="entry name" value="Adaptor protein Cbl, N-terminal domain"/>
    <property type="match status" value="1"/>
</dbReference>